<evidence type="ECO:0000256" key="6">
    <source>
        <dbReference type="SAM" id="Phobius"/>
    </source>
</evidence>
<dbReference type="PANTHER" id="PTHR35038:SF8">
    <property type="entry name" value="C-TYPE POLYHEME CYTOCHROME OMCC"/>
    <property type="match status" value="1"/>
</dbReference>
<dbReference type="eggNOG" id="ENOG5032UUF">
    <property type="taxonomic scope" value="Bacteria"/>
</dbReference>
<accession>C0GG26</accession>
<evidence type="ECO:0000256" key="3">
    <source>
        <dbReference type="ARBA" id="ARBA00023004"/>
    </source>
</evidence>
<dbReference type="InterPro" id="IPR051829">
    <property type="entry name" value="Multiheme_Cytochr_ET"/>
</dbReference>
<dbReference type="STRING" id="555088.DealDRAFT_1435"/>
<dbReference type="AlphaFoldDB" id="C0GG26"/>
<dbReference type="EMBL" id="ACJM01000006">
    <property type="protein sequence ID" value="EEG77715.1"/>
    <property type="molecule type" value="Genomic_DNA"/>
</dbReference>
<evidence type="ECO:0000256" key="1">
    <source>
        <dbReference type="ARBA" id="ARBA00022723"/>
    </source>
</evidence>
<name>C0GG26_DETAL</name>
<keyword evidence="6" id="KW-0812">Transmembrane</keyword>
<keyword evidence="2" id="KW-0732">Signal</keyword>
<dbReference type="Pfam" id="PF09699">
    <property type="entry name" value="Paired_CXXCH_1"/>
    <property type="match status" value="1"/>
</dbReference>
<dbReference type="Proteomes" id="UP000006443">
    <property type="component" value="Unassembled WGS sequence"/>
</dbReference>
<gene>
    <name evidence="8" type="ORF">DealDRAFT_1435</name>
</gene>
<keyword evidence="6" id="KW-1133">Transmembrane helix</keyword>
<dbReference type="InterPro" id="IPR010177">
    <property type="entry name" value="Paired_CXXCH_1"/>
</dbReference>
<organism evidence="8 9">
    <name type="scientific">Dethiobacter alkaliphilus AHT 1</name>
    <dbReference type="NCBI Taxonomy" id="555088"/>
    <lineage>
        <taxon>Bacteria</taxon>
        <taxon>Bacillati</taxon>
        <taxon>Bacillota</taxon>
        <taxon>Dethiobacteria</taxon>
        <taxon>Dethiobacterales</taxon>
        <taxon>Dethiobacteraceae</taxon>
        <taxon>Dethiobacter</taxon>
    </lineage>
</organism>
<feature type="domain" description="Cytochrome c" evidence="7">
    <location>
        <begin position="165"/>
        <end position="388"/>
    </location>
</feature>
<proteinExistence type="predicted"/>
<dbReference type="GO" id="GO:0016491">
    <property type="term" value="F:oxidoreductase activity"/>
    <property type="evidence" value="ECO:0007669"/>
    <property type="project" value="TreeGrafter"/>
</dbReference>
<feature type="region of interest" description="Disordered" evidence="5">
    <location>
        <begin position="52"/>
        <end position="84"/>
    </location>
</feature>
<dbReference type="OrthoDB" id="10939at2"/>
<dbReference type="GO" id="GO:0020037">
    <property type="term" value="F:heme binding"/>
    <property type="evidence" value="ECO:0007669"/>
    <property type="project" value="InterPro"/>
</dbReference>
<keyword evidence="4" id="KW-0349">Heme</keyword>
<keyword evidence="9" id="KW-1185">Reference proteome</keyword>
<dbReference type="SUPFAM" id="SSF48695">
    <property type="entry name" value="Multiheme cytochromes"/>
    <property type="match status" value="1"/>
</dbReference>
<dbReference type="InterPro" id="IPR036280">
    <property type="entry name" value="Multihaem_cyt_sf"/>
</dbReference>
<dbReference type="PANTHER" id="PTHR35038">
    <property type="entry name" value="DISSIMILATORY SULFITE REDUCTASE SIRA"/>
    <property type="match status" value="1"/>
</dbReference>
<comment type="caution">
    <text evidence="8">The sequence shown here is derived from an EMBL/GenBank/DDBJ whole genome shotgun (WGS) entry which is preliminary data.</text>
</comment>
<evidence type="ECO:0000313" key="9">
    <source>
        <dbReference type="Proteomes" id="UP000006443"/>
    </source>
</evidence>
<sequence length="598" mass="66132">MRICEITKSTPIKGGRFMKKFSLIMVLTMVAMLVFAGYAMAAPTDSLEGFGGQYDGYDEGPDGEPVTRYTRSQDTSPYYNQDGDGLSQGVWDGQNMLDPRLLDEEAFVYEYVDQNGETYEFPVVNANRSGEKTGKWNNFRRNISGQAVHTRFSTNTNSCASCHMTHTAQGANLLFRANNYATCAACHDGSGIAFLNVFKPSSAIPFDEEGKQLGGTWTTSGTFGVDPAMNGSVHLATGDVANAAAPGGNRVGVDKFGNEEDVGDWSADFSCTSCHAAHGSYSFRLLHWNTNNISNRTPEQGGFWFEGLEIDENGNLWLRDPEITPAYGFEEVGDDYMVTAPLLYETFRRDIDSLWIYDANGESIGNGRGDRLTPAEVAGYIDFGAGTIDPAIYDGDISTVTVDVGLVLVVEGTDEDGRYKTGLEYNFFCAACHTDYEMELTNAAIGYNTDVAWQAERDRWVQGRAMTLTGIYSDAHRHTTYRGGYDNMDILDVNGNMMCVSCHFVHGSDTLIMSTADERVIGAAGTEYELNGKTFEEYVEDNMDINTSSALKRHTNMAVCWACHSGQRNDVFVNTDYFWNDIGDYDDTFEDIRGWNPR</sequence>
<evidence type="ECO:0000256" key="2">
    <source>
        <dbReference type="ARBA" id="ARBA00022729"/>
    </source>
</evidence>
<evidence type="ECO:0000259" key="7">
    <source>
        <dbReference type="PROSITE" id="PS51007"/>
    </source>
</evidence>
<evidence type="ECO:0000313" key="8">
    <source>
        <dbReference type="EMBL" id="EEG77715.1"/>
    </source>
</evidence>
<evidence type="ECO:0000256" key="4">
    <source>
        <dbReference type="PROSITE-ProRule" id="PRU00433"/>
    </source>
</evidence>
<dbReference type="InterPro" id="IPR009056">
    <property type="entry name" value="Cyt_c-like_dom"/>
</dbReference>
<keyword evidence="1 4" id="KW-0479">Metal-binding</keyword>
<protein>
    <submittedName>
        <fullName evidence="8">Multiheme cytochrome</fullName>
    </submittedName>
</protein>
<feature type="transmembrane region" description="Helical" evidence="6">
    <location>
        <begin position="21"/>
        <end position="41"/>
    </location>
</feature>
<evidence type="ECO:0000256" key="5">
    <source>
        <dbReference type="SAM" id="MobiDB-lite"/>
    </source>
</evidence>
<reference evidence="8 9" key="1">
    <citation type="submission" date="2009-02" db="EMBL/GenBank/DDBJ databases">
        <title>Sequencing of the draft genome and assembly of Dethiobacter alkaliphilus AHT 1.</title>
        <authorList>
            <consortium name="US DOE Joint Genome Institute (JGI-PGF)"/>
            <person name="Lucas S."/>
            <person name="Copeland A."/>
            <person name="Lapidus A."/>
            <person name="Glavina del Rio T."/>
            <person name="Dalin E."/>
            <person name="Tice H."/>
            <person name="Bruce D."/>
            <person name="Goodwin L."/>
            <person name="Pitluck S."/>
            <person name="Larimer F."/>
            <person name="Land M.L."/>
            <person name="Hauser L."/>
            <person name="Muyzer G."/>
        </authorList>
    </citation>
    <scope>NUCLEOTIDE SEQUENCE [LARGE SCALE GENOMIC DNA]</scope>
    <source>
        <strain evidence="8 9">AHT 1</strain>
    </source>
</reference>
<dbReference type="PROSITE" id="PS51007">
    <property type="entry name" value="CYTC"/>
    <property type="match status" value="1"/>
</dbReference>
<keyword evidence="6" id="KW-0472">Membrane</keyword>
<feature type="compositionally biased region" description="Polar residues" evidence="5">
    <location>
        <begin position="69"/>
        <end position="79"/>
    </location>
</feature>
<dbReference type="GO" id="GO:0009055">
    <property type="term" value="F:electron transfer activity"/>
    <property type="evidence" value="ECO:0007669"/>
    <property type="project" value="InterPro"/>
</dbReference>
<keyword evidence="3 4" id="KW-0408">Iron</keyword>
<dbReference type="GO" id="GO:0046872">
    <property type="term" value="F:metal ion binding"/>
    <property type="evidence" value="ECO:0007669"/>
    <property type="project" value="UniProtKB-KW"/>
</dbReference>